<dbReference type="SUPFAM" id="SSF56219">
    <property type="entry name" value="DNase I-like"/>
    <property type="match status" value="1"/>
</dbReference>
<evidence type="ECO:0000256" key="10">
    <source>
        <dbReference type="ARBA" id="ARBA00023242"/>
    </source>
</evidence>
<comment type="cofactor">
    <cofactor evidence="2">
        <name>Mg(2+)</name>
        <dbReference type="ChEBI" id="CHEBI:18420"/>
    </cofactor>
</comment>
<dbReference type="Gene3D" id="1.10.8.10">
    <property type="entry name" value="DNA helicase RuvA subunit, C-terminal domain"/>
    <property type="match status" value="1"/>
</dbReference>
<evidence type="ECO:0000256" key="1">
    <source>
        <dbReference type="ARBA" id="ARBA00001936"/>
    </source>
</evidence>
<dbReference type="GO" id="GO:0016605">
    <property type="term" value="C:PML body"/>
    <property type="evidence" value="ECO:0007669"/>
    <property type="project" value="TreeGrafter"/>
</dbReference>
<dbReference type="GO" id="GO:0005737">
    <property type="term" value="C:cytoplasm"/>
    <property type="evidence" value="ECO:0007669"/>
    <property type="project" value="TreeGrafter"/>
</dbReference>
<proteinExistence type="predicted"/>
<dbReference type="Proteomes" id="UP000194236">
    <property type="component" value="Unassembled WGS sequence"/>
</dbReference>
<sequence>MDNDAVRRQKLIDEFMVVTEGNHQTAEEYLKKHSWKVVEAINDYFEWMHDEYCRKEKEEQDADENVDEPVQKKSKVEENRNQQLRLFRHITYNVDSLNERNLQIRIKAICKIIMDEKATIVFLQEVRMESELIIRQNLSDHFEIFSGFMANSLTDYYTMTLVARKQWIKIGDGQIIINFKDTRMNRNILRTDL</sequence>
<accession>A0A1Y3B2L7</accession>
<dbReference type="GO" id="GO:0046872">
    <property type="term" value="F:metal ion binding"/>
    <property type="evidence" value="ECO:0007669"/>
    <property type="project" value="UniProtKB-KW"/>
</dbReference>
<comment type="cofactor">
    <cofactor evidence="1">
        <name>Mn(2+)</name>
        <dbReference type="ChEBI" id="CHEBI:29035"/>
    </cofactor>
</comment>
<keyword evidence="8" id="KW-0460">Magnesium</keyword>
<dbReference type="OrthoDB" id="9975959at2759"/>
<evidence type="ECO:0000256" key="5">
    <source>
        <dbReference type="ARBA" id="ARBA00022723"/>
    </source>
</evidence>
<organism evidence="12 13">
    <name type="scientific">Euroglyphus maynei</name>
    <name type="common">Mayne's house dust mite</name>
    <dbReference type="NCBI Taxonomy" id="6958"/>
    <lineage>
        <taxon>Eukaryota</taxon>
        <taxon>Metazoa</taxon>
        <taxon>Ecdysozoa</taxon>
        <taxon>Arthropoda</taxon>
        <taxon>Chelicerata</taxon>
        <taxon>Arachnida</taxon>
        <taxon>Acari</taxon>
        <taxon>Acariformes</taxon>
        <taxon>Sarcoptiformes</taxon>
        <taxon>Astigmata</taxon>
        <taxon>Psoroptidia</taxon>
        <taxon>Analgoidea</taxon>
        <taxon>Pyroglyphidae</taxon>
        <taxon>Pyroglyphinae</taxon>
        <taxon>Euroglyphus</taxon>
    </lineage>
</organism>
<dbReference type="GO" id="GO:0006302">
    <property type="term" value="P:double-strand break repair"/>
    <property type="evidence" value="ECO:0007669"/>
    <property type="project" value="TreeGrafter"/>
</dbReference>
<evidence type="ECO:0000256" key="11">
    <source>
        <dbReference type="SAM" id="MobiDB-lite"/>
    </source>
</evidence>
<evidence type="ECO:0000256" key="9">
    <source>
        <dbReference type="ARBA" id="ARBA00023204"/>
    </source>
</evidence>
<keyword evidence="7" id="KW-0378">Hydrolase</keyword>
<evidence type="ECO:0000256" key="4">
    <source>
        <dbReference type="ARBA" id="ARBA00022722"/>
    </source>
</evidence>
<feature type="region of interest" description="Disordered" evidence="11">
    <location>
        <begin position="58"/>
        <end position="77"/>
    </location>
</feature>
<dbReference type="SUPFAM" id="SSF46934">
    <property type="entry name" value="UBA-like"/>
    <property type="match status" value="1"/>
</dbReference>
<gene>
    <name evidence="12" type="ORF">BLA29_005712</name>
</gene>
<evidence type="ECO:0000256" key="6">
    <source>
        <dbReference type="ARBA" id="ARBA00022763"/>
    </source>
</evidence>
<comment type="subcellular location">
    <subcellularLocation>
        <location evidence="3">Nucleus</location>
    </subcellularLocation>
</comment>
<dbReference type="GO" id="GO:0004518">
    <property type="term" value="F:nuclease activity"/>
    <property type="evidence" value="ECO:0007669"/>
    <property type="project" value="UniProtKB-KW"/>
</dbReference>
<keyword evidence="6" id="KW-0227">DNA damage</keyword>
<dbReference type="GO" id="GO:0003697">
    <property type="term" value="F:single-stranded DNA binding"/>
    <property type="evidence" value="ECO:0007669"/>
    <property type="project" value="TreeGrafter"/>
</dbReference>
<evidence type="ECO:0000256" key="7">
    <source>
        <dbReference type="ARBA" id="ARBA00022801"/>
    </source>
</evidence>
<protein>
    <recommendedName>
        <fullName evidence="14">Tyrosyl-DNA phosphodiesterase 2-like protein</fullName>
    </recommendedName>
</protein>
<keyword evidence="4" id="KW-0540">Nuclease</keyword>
<dbReference type="InterPro" id="IPR051547">
    <property type="entry name" value="TDP2-like"/>
</dbReference>
<dbReference type="GO" id="GO:0070260">
    <property type="term" value="F:5'-tyrosyl-DNA phosphodiesterase activity"/>
    <property type="evidence" value="ECO:0007669"/>
    <property type="project" value="TreeGrafter"/>
</dbReference>
<dbReference type="Pfam" id="PF14555">
    <property type="entry name" value="UBA_4"/>
    <property type="match status" value="1"/>
</dbReference>
<name>A0A1Y3B2L7_EURMA</name>
<dbReference type="EMBL" id="MUJZ01048625">
    <property type="protein sequence ID" value="OTF74113.1"/>
    <property type="molecule type" value="Genomic_DNA"/>
</dbReference>
<keyword evidence="5" id="KW-0479">Metal-binding</keyword>
<evidence type="ECO:0000256" key="3">
    <source>
        <dbReference type="ARBA" id="ARBA00004123"/>
    </source>
</evidence>
<evidence type="ECO:0000313" key="13">
    <source>
        <dbReference type="Proteomes" id="UP000194236"/>
    </source>
</evidence>
<keyword evidence="10" id="KW-0539">Nucleus</keyword>
<evidence type="ECO:0000256" key="2">
    <source>
        <dbReference type="ARBA" id="ARBA00001946"/>
    </source>
</evidence>
<keyword evidence="9" id="KW-0234">DNA repair</keyword>
<keyword evidence="13" id="KW-1185">Reference proteome</keyword>
<comment type="caution">
    <text evidence="12">The sequence shown here is derived from an EMBL/GenBank/DDBJ whole genome shotgun (WGS) entry which is preliminary data.</text>
</comment>
<evidence type="ECO:0000256" key="8">
    <source>
        <dbReference type="ARBA" id="ARBA00022842"/>
    </source>
</evidence>
<dbReference type="PANTHER" id="PTHR15822:SF4">
    <property type="entry name" value="TYROSYL-DNA PHOSPHODIESTERASE 2"/>
    <property type="match status" value="1"/>
</dbReference>
<dbReference type="InterPro" id="IPR036691">
    <property type="entry name" value="Endo/exonu/phosph_ase_sf"/>
</dbReference>
<dbReference type="CDD" id="cd14273">
    <property type="entry name" value="UBA_TAP-C_like"/>
    <property type="match status" value="1"/>
</dbReference>
<reference evidence="12 13" key="1">
    <citation type="submission" date="2017-03" db="EMBL/GenBank/DDBJ databases">
        <title>Genome Survey of Euroglyphus maynei.</title>
        <authorList>
            <person name="Arlian L.G."/>
            <person name="Morgan M.S."/>
            <person name="Rider S.D."/>
        </authorList>
    </citation>
    <scope>NUCLEOTIDE SEQUENCE [LARGE SCALE GENOMIC DNA]</scope>
    <source>
        <strain evidence="12">Arlian Lab</strain>
        <tissue evidence="12">Whole body</tissue>
    </source>
</reference>
<dbReference type="Gene3D" id="3.60.10.10">
    <property type="entry name" value="Endonuclease/exonuclease/phosphatase"/>
    <property type="match status" value="1"/>
</dbReference>
<evidence type="ECO:0008006" key="14">
    <source>
        <dbReference type="Google" id="ProtNLM"/>
    </source>
</evidence>
<dbReference type="InterPro" id="IPR009060">
    <property type="entry name" value="UBA-like_sf"/>
</dbReference>
<evidence type="ECO:0000313" key="12">
    <source>
        <dbReference type="EMBL" id="OTF74113.1"/>
    </source>
</evidence>
<dbReference type="PANTHER" id="PTHR15822">
    <property type="entry name" value="TRAF AND TNF RECEPTOR-ASSOCIATED PROTEIN"/>
    <property type="match status" value="1"/>
</dbReference>
<dbReference type="AlphaFoldDB" id="A0A1Y3B2L7"/>